<feature type="region of interest" description="Disordered" evidence="1">
    <location>
        <begin position="47"/>
        <end position="74"/>
    </location>
</feature>
<dbReference type="EMBL" id="RBZN01000009">
    <property type="protein sequence ID" value="RKQ18386.1"/>
    <property type="molecule type" value="Genomic_DNA"/>
</dbReference>
<keyword evidence="2" id="KW-1133">Transmembrane helix</keyword>
<protein>
    <submittedName>
        <fullName evidence="3">Uncharacterized protein</fullName>
    </submittedName>
</protein>
<evidence type="ECO:0000313" key="3">
    <source>
        <dbReference type="EMBL" id="RKQ18386.1"/>
    </source>
</evidence>
<dbReference type="RefSeq" id="WP_121213857.1">
    <property type="nucleotide sequence ID" value="NZ_RBZN01000009.1"/>
</dbReference>
<gene>
    <name evidence="3" type="ORF">D8M03_05920</name>
</gene>
<keyword evidence="2" id="KW-0812">Transmembrane</keyword>
<dbReference type="OrthoDB" id="2741907at2"/>
<organism evidence="3 4">
    <name type="scientific">Ureibacillus endophyticus</name>
    <dbReference type="NCBI Taxonomy" id="1978490"/>
    <lineage>
        <taxon>Bacteria</taxon>
        <taxon>Bacillati</taxon>
        <taxon>Bacillota</taxon>
        <taxon>Bacilli</taxon>
        <taxon>Bacillales</taxon>
        <taxon>Caryophanaceae</taxon>
        <taxon>Ureibacillus</taxon>
    </lineage>
</organism>
<comment type="caution">
    <text evidence="3">The sequence shown here is derived from an EMBL/GenBank/DDBJ whole genome shotgun (WGS) entry which is preliminary data.</text>
</comment>
<dbReference type="AlphaFoldDB" id="A0A494Z731"/>
<evidence type="ECO:0000256" key="2">
    <source>
        <dbReference type="SAM" id="Phobius"/>
    </source>
</evidence>
<keyword evidence="2" id="KW-0472">Membrane</keyword>
<proteinExistence type="predicted"/>
<evidence type="ECO:0000313" key="4">
    <source>
        <dbReference type="Proteomes" id="UP000272238"/>
    </source>
</evidence>
<name>A0A494Z731_9BACL</name>
<evidence type="ECO:0000256" key="1">
    <source>
        <dbReference type="SAM" id="MobiDB-lite"/>
    </source>
</evidence>
<keyword evidence="4" id="KW-1185">Reference proteome</keyword>
<accession>A0A494Z731</accession>
<sequence length="74" mass="8892">MDFLFNSNVGIILVVVAAIFGYWLLTKVISKIYNWIKWQRMNPTERKYEKIRQQRKRNHNASSKKSNDSFPYIP</sequence>
<reference evidence="3 4" key="1">
    <citation type="journal article" date="2016" name="Antonie Van Leeuwenhoek">
        <title>Lysinibacillus endophyticus sp. nov., an indole-3-acetic acid producing endophytic bacterium isolated from corn root (Zea mays cv. Xinken-5).</title>
        <authorList>
            <person name="Yu J."/>
            <person name="Guan X."/>
            <person name="Liu C."/>
            <person name="Xiang W."/>
            <person name="Yu Z."/>
            <person name="Liu X."/>
            <person name="Wang G."/>
        </authorList>
    </citation>
    <scope>NUCLEOTIDE SEQUENCE [LARGE SCALE GENOMIC DNA]</scope>
    <source>
        <strain evidence="3 4">DSM 100506</strain>
    </source>
</reference>
<feature type="transmembrane region" description="Helical" evidence="2">
    <location>
        <begin position="6"/>
        <end position="25"/>
    </location>
</feature>
<dbReference type="Proteomes" id="UP000272238">
    <property type="component" value="Unassembled WGS sequence"/>
</dbReference>